<proteinExistence type="predicted"/>
<comment type="caution">
    <text evidence="1">The sequence shown here is derived from an EMBL/GenBank/DDBJ whole genome shotgun (WGS) entry which is preliminary data.</text>
</comment>
<keyword evidence="2" id="KW-1185">Reference proteome</keyword>
<evidence type="ECO:0000313" key="2">
    <source>
        <dbReference type="Proteomes" id="UP000243525"/>
    </source>
</evidence>
<gene>
    <name evidence="1" type="ORF">C8N47_10481</name>
</gene>
<dbReference type="Proteomes" id="UP000243525">
    <property type="component" value="Unassembled WGS sequence"/>
</dbReference>
<protein>
    <submittedName>
        <fullName evidence="1">Uncharacterized protein</fullName>
    </submittedName>
</protein>
<accession>A0A2T5C414</accession>
<dbReference type="EMBL" id="QAAD01000004">
    <property type="protein sequence ID" value="PTN09536.1"/>
    <property type="molecule type" value="Genomic_DNA"/>
</dbReference>
<evidence type="ECO:0000313" key="1">
    <source>
        <dbReference type="EMBL" id="PTN09536.1"/>
    </source>
</evidence>
<organism evidence="1 2">
    <name type="scientific">Mangrovibacterium marinum</name>
    <dbReference type="NCBI Taxonomy" id="1639118"/>
    <lineage>
        <taxon>Bacteria</taxon>
        <taxon>Pseudomonadati</taxon>
        <taxon>Bacteroidota</taxon>
        <taxon>Bacteroidia</taxon>
        <taxon>Marinilabiliales</taxon>
        <taxon>Prolixibacteraceae</taxon>
        <taxon>Mangrovibacterium</taxon>
    </lineage>
</organism>
<dbReference type="AlphaFoldDB" id="A0A2T5C414"/>
<sequence>MEIVVFFRGFVNVIPFEYPNTLALGLHAR</sequence>
<name>A0A2T5C414_9BACT</name>
<reference evidence="1 2" key="1">
    <citation type="submission" date="2018-04" db="EMBL/GenBank/DDBJ databases">
        <title>Genomic Encyclopedia of Archaeal and Bacterial Type Strains, Phase II (KMG-II): from individual species to whole genera.</title>
        <authorList>
            <person name="Goeker M."/>
        </authorList>
    </citation>
    <scope>NUCLEOTIDE SEQUENCE [LARGE SCALE GENOMIC DNA]</scope>
    <source>
        <strain evidence="1 2">DSM 28823</strain>
    </source>
</reference>